<organism evidence="2 3">
    <name type="scientific">Sutterella massiliensis</name>
    <dbReference type="NCBI Taxonomy" id="1816689"/>
    <lineage>
        <taxon>Bacteria</taxon>
        <taxon>Pseudomonadati</taxon>
        <taxon>Pseudomonadota</taxon>
        <taxon>Betaproteobacteria</taxon>
        <taxon>Burkholderiales</taxon>
        <taxon>Sutterellaceae</taxon>
        <taxon>Sutterella</taxon>
    </lineage>
</organism>
<gene>
    <name evidence="2" type="ORF">H6A60_01995</name>
</gene>
<reference evidence="2 3" key="1">
    <citation type="journal article" date="2021" name="Sci. Rep.">
        <title>The distribution of antibiotic resistance genes in chicken gut microbiota commensals.</title>
        <authorList>
            <person name="Juricova H."/>
            <person name="Matiasovicova J."/>
            <person name="Kubasova T."/>
            <person name="Cejkova D."/>
            <person name="Rychlik I."/>
        </authorList>
    </citation>
    <scope>NUCLEOTIDE SEQUENCE [LARGE SCALE GENOMIC DNA]</scope>
    <source>
        <strain evidence="2 3">An829</strain>
    </source>
</reference>
<keyword evidence="3" id="KW-1185">Reference proteome</keyword>
<protein>
    <submittedName>
        <fullName evidence="2">KTSC domain-containing protein</fullName>
    </submittedName>
</protein>
<dbReference type="EMBL" id="JACJJC010000002">
    <property type="protein sequence ID" value="MBM6703279.1"/>
    <property type="molecule type" value="Genomic_DNA"/>
</dbReference>
<evidence type="ECO:0000259" key="1">
    <source>
        <dbReference type="Pfam" id="PF13619"/>
    </source>
</evidence>
<evidence type="ECO:0000313" key="3">
    <source>
        <dbReference type="Proteomes" id="UP000715095"/>
    </source>
</evidence>
<dbReference type="Pfam" id="PF13619">
    <property type="entry name" value="KTSC"/>
    <property type="match status" value="1"/>
</dbReference>
<accession>A0ABS2DPL0</accession>
<dbReference type="RefSeq" id="WP_205101752.1">
    <property type="nucleotide sequence ID" value="NZ_JACJJC010000002.1"/>
</dbReference>
<dbReference type="InterPro" id="IPR025309">
    <property type="entry name" value="KTSC_dom"/>
</dbReference>
<name>A0ABS2DPL0_9BURK</name>
<sequence length="95" mass="10999">MKRRPIHRGGILSAGYDPTRRWLDVEFDTHRILRCENVGLETAERFLGSASPMSYWKDELEENYTIREISDKESQAAGSKPKKSIDDLKRLFGDL</sequence>
<comment type="caution">
    <text evidence="2">The sequence shown here is derived from an EMBL/GenBank/DDBJ whole genome shotgun (WGS) entry which is preliminary data.</text>
</comment>
<evidence type="ECO:0000313" key="2">
    <source>
        <dbReference type="EMBL" id="MBM6703279.1"/>
    </source>
</evidence>
<feature type="domain" description="KTSC" evidence="1">
    <location>
        <begin position="11"/>
        <end position="64"/>
    </location>
</feature>
<dbReference type="Proteomes" id="UP000715095">
    <property type="component" value="Unassembled WGS sequence"/>
</dbReference>
<proteinExistence type="predicted"/>